<organism evidence="15 16">
    <name type="scientific">Strigamia maritima</name>
    <name type="common">European centipede</name>
    <name type="synonym">Geophilus maritimus</name>
    <dbReference type="NCBI Taxonomy" id="126957"/>
    <lineage>
        <taxon>Eukaryota</taxon>
        <taxon>Metazoa</taxon>
        <taxon>Ecdysozoa</taxon>
        <taxon>Arthropoda</taxon>
        <taxon>Myriapoda</taxon>
        <taxon>Chilopoda</taxon>
        <taxon>Pleurostigmophora</taxon>
        <taxon>Geophilomorpha</taxon>
        <taxon>Linotaeniidae</taxon>
        <taxon>Strigamia</taxon>
    </lineage>
</organism>
<dbReference type="Gene3D" id="3.30.40.10">
    <property type="entry name" value="Zinc/RING finger domain, C3HC4 (zinc finger)"/>
    <property type="match status" value="1"/>
</dbReference>
<proteinExistence type="inferred from homology"/>
<dbReference type="InterPro" id="IPR026254">
    <property type="entry name" value="RNF31-like"/>
</dbReference>
<keyword evidence="4 9" id="KW-0479">Metal-binding</keyword>
<protein>
    <recommendedName>
        <fullName evidence="2">RanBP-type and C3HC4-type zinc finger-containing protein 1</fullName>
    </recommendedName>
</protein>
<dbReference type="InterPro" id="IPR013083">
    <property type="entry name" value="Znf_RING/FYVE/PHD"/>
</dbReference>
<feature type="zinc finger region" description="C3H1-type" evidence="9">
    <location>
        <begin position="5"/>
        <end position="32"/>
    </location>
</feature>
<feature type="domain" description="RING-type" evidence="12">
    <location>
        <begin position="103"/>
        <end position="149"/>
    </location>
</feature>
<dbReference type="InterPro" id="IPR017907">
    <property type="entry name" value="Znf_RING_CS"/>
</dbReference>
<evidence type="ECO:0000256" key="3">
    <source>
        <dbReference type="ARBA" id="ARBA00022679"/>
    </source>
</evidence>
<dbReference type="PROSITE" id="PS00518">
    <property type="entry name" value="ZF_RING_1"/>
    <property type="match status" value="2"/>
</dbReference>
<dbReference type="GO" id="GO:0061630">
    <property type="term" value="F:ubiquitin protein ligase activity"/>
    <property type="evidence" value="ECO:0007669"/>
    <property type="project" value="TreeGrafter"/>
</dbReference>
<evidence type="ECO:0000256" key="8">
    <source>
        <dbReference type="ARBA" id="ARBA00022833"/>
    </source>
</evidence>
<dbReference type="InterPro" id="IPR041686">
    <property type="entry name" value="Znf-CCCH_3"/>
</dbReference>
<dbReference type="SMART" id="SM00647">
    <property type="entry name" value="IBR"/>
    <property type="match status" value="2"/>
</dbReference>
<evidence type="ECO:0000256" key="5">
    <source>
        <dbReference type="ARBA" id="ARBA00022737"/>
    </source>
</evidence>
<keyword evidence="7" id="KW-0833">Ubl conjugation pathway</keyword>
<dbReference type="EnsemblMetazoa" id="SMAR011303-RA">
    <property type="protein sequence ID" value="SMAR011303-PA"/>
    <property type="gene ID" value="SMAR011303"/>
</dbReference>
<dbReference type="AlphaFoldDB" id="T1JBZ7"/>
<feature type="domain" description="UBA" evidence="11">
    <location>
        <begin position="62"/>
        <end position="102"/>
    </location>
</feature>
<evidence type="ECO:0000256" key="6">
    <source>
        <dbReference type="ARBA" id="ARBA00022771"/>
    </source>
</evidence>
<reference evidence="16" key="1">
    <citation type="submission" date="2011-05" db="EMBL/GenBank/DDBJ databases">
        <authorList>
            <person name="Richards S.R."/>
            <person name="Qu J."/>
            <person name="Jiang H."/>
            <person name="Jhangiani S.N."/>
            <person name="Agravi P."/>
            <person name="Goodspeed R."/>
            <person name="Gross S."/>
            <person name="Mandapat C."/>
            <person name="Jackson L."/>
            <person name="Mathew T."/>
            <person name="Pu L."/>
            <person name="Thornton R."/>
            <person name="Saada N."/>
            <person name="Wilczek-Boney K.B."/>
            <person name="Lee S."/>
            <person name="Kovar C."/>
            <person name="Wu Y."/>
            <person name="Scherer S.E."/>
            <person name="Worley K.C."/>
            <person name="Muzny D.M."/>
            <person name="Gibbs R."/>
        </authorList>
    </citation>
    <scope>NUCLEOTIDE SEQUENCE</scope>
    <source>
        <strain evidence="16">Brora</strain>
    </source>
</reference>
<dbReference type="PANTHER" id="PTHR16004">
    <property type="entry name" value="RING FINGER PROTEIN 31-RELATED"/>
    <property type="match status" value="1"/>
</dbReference>
<evidence type="ECO:0000256" key="10">
    <source>
        <dbReference type="SAM" id="MobiDB-lite"/>
    </source>
</evidence>
<evidence type="ECO:0000256" key="2">
    <source>
        <dbReference type="ARBA" id="ARBA00017887"/>
    </source>
</evidence>
<evidence type="ECO:0000313" key="16">
    <source>
        <dbReference type="Proteomes" id="UP000014500"/>
    </source>
</evidence>
<dbReference type="PROSITE" id="PS01358">
    <property type="entry name" value="ZF_RANBP2_1"/>
    <property type="match status" value="2"/>
</dbReference>
<dbReference type="InterPro" id="IPR044066">
    <property type="entry name" value="TRIAD_supradom"/>
</dbReference>
<dbReference type="InterPro" id="IPR000571">
    <property type="entry name" value="Znf_CCCH"/>
</dbReference>
<feature type="domain" description="RING-type" evidence="14">
    <location>
        <begin position="99"/>
        <end position="336"/>
    </location>
</feature>
<dbReference type="PROSITE" id="PS50103">
    <property type="entry name" value="ZF_C3H1"/>
    <property type="match status" value="1"/>
</dbReference>
<dbReference type="PROSITE" id="PS50089">
    <property type="entry name" value="ZF_RING_2"/>
    <property type="match status" value="2"/>
</dbReference>
<dbReference type="Proteomes" id="UP000014500">
    <property type="component" value="Unassembled WGS sequence"/>
</dbReference>
<dbReference type="HOGENOM" id="CLU_424755_0_0_1"/>
<feature type="domain" description="RING-type" evidence="12">
    <location>
        <begin position="279"/>
        <end position="320"/>
    </location>
</feature>
<evidence type="ECO:0000313" key="15">
    <source>
        <dbReference type="EnsemblMetazoa" id="SMAR011303-PA"/>
    </source>
</evidence>
<dbReference type="Pfam" id="PF18091">
    <property type="entry name" value="E3_UbLigase_RBR"/>
    <property type="match status" value="1"/>
</dbReference>
<dbReference type="InterPro" id="IPR015940">
    <property type="entry name" value="UBA"/>
</dbReference>
<feature type="compositionally biased region" description="Acidic residues" evidence="10">
    <location>
        <begin position="499"/>
        <end position="520"/>
    </location>
</feature>
<evidence type="ECO:0000259" key="13">
    <source>
        <dbReference type="PROSITE" id="PS50103"/>
    </source>
</evidence>
<dbReference type="STRING" id="126957.T1JBZ7"/>
<dbReference type="SMART" id="SM00547">
    <property type="entry name" value="ZnF_RBZ"/>
    <property type="match status" value="3"/>
</dbReference>
<dbReference type="Pfam" id="PF01485">
    <property type="entry name" value="IBR"/>
    <property type="match status" value="1"/>
</dbReference>
<keyword evidence="3" id="KW-0808">Transferase</keyword>
<keyword evidence="6 9" id="KW-0863">Zinc-finger</keyword>
<keyword evidence="5" id="KW-0677">Repeat</keyword>
<feature type="region of interest" description="Disordered" evidence="10">
    <location>
        <begin position="489"/>
        <end position="521"/>
    </location>
</feature>
<evidence type="ECO:0000259" key="11">
    <source>
        <dbReference type="PROSITE" id="PS50030"/>
    </source>
</evidence>
<dbReference type="PhylomeDB" id="T1JBZ7"/>
<dbReference type="SUPFAM" id="SSF57850">
    <property type="entry name" value="RING/U-box"/>
    <property type="match status" value="3"/>
</dbReference>
<keyword evidence="8 9" id="KW-0862">Zinc</keyword>
<dbReference type="PANTHER" id="PTHR16004:SF2">
    <property type="entry name" value="E3 UBIQUITIN-PROTEIN LIGASE LUBEL"/>
    <property type="match status" value="1"/>
</dbReference>
<sequence length="645" mass="73235">MSTEDLRLIDCFFYFDGNGCAKPTCPYRHCPKAKKNTEVCTDWLSGECTWYNCPKRHMHKAQNDETSVLEQLIAQGFSSEEAQQASSQTTNLESALSYLQRRCDICSGTLPHSEMFCLITCEHSMCRDCAVTHFETQIKSNAITSIVCPYADCVDLTNKDDIEVHEYFALLISQLKGILRSDLIELLEKKLLDWSLVSDPNFMYCPQCGDGMFKEEIDNNFVECYGCGTRICPNCKKVWTQQHVGVTCDQFEALIENKNVLQNDEELLEKFLSSFGVECPSCRTKFVKSSGGCLHFTCTVCQHQFCDGCLQPFYKKGACPQLSHAGMGFHAHHPRNCFFYVRDWTPQRLQRLLALNKITYETNPKHSGTKCPLVEQKEKEDKKLVDEECGEDMELNSAGLCRKHYIQYLGWLVLKNKVDPILLYTAEELEQVLMKARIPLPIMSTNYLESLQDLVKGLKQTGVLSNTNTISEAYAPFLDEKLEKSDKKDQRSRRKEFSLDDDDDDDEDYTDDDENYEESDQPNTLMHWACEKCCFINFPGTLNCAGCEFANYKEDEELLGATAAAAAPLSSAASNAVPPNMWECRFCTFANAEPRKVCNVCCRTRRVSLDDYELCFDGVECHSCTLINEPGVVQCVLCMTALNVD</sequence>
<evidence type="ECO:0000256" key="1">
    <source>
        <dbReference type="ARBA" id="ARBA00008278"/>
    </source>
</evidence>
<dbReference type="GO" id="GO:0097039">
    <property type="term" value="P:protein linear polyubiquitination"/>
    <property type="evidence" value="ECO:0007669"/>
    <property type="project" value="TreeGrafter"/>
</dbReference>
<evidence type="ECO:0000259" key="14">
    <source>
        <dbReference type="PROSITE" id="PS51873"/>
    </source>
</evidence>
<dbReference type="InterPro" id="IPR002867">
    <property type="entry name" value="IBR_dom"/>
</dbReference>
<dbReference type="GO" id="GO:0036435">
    <property type="term" value="F:K48-linked polyubiquitin modification-dependent protein binding"/>
    <property type="evidence" value="ECO:0007669"/>
    <property type="project" value="TreeGrafter"/>
</dbReference>
<dbReference type="InterPro" id="IPR001876">
    <property type="entry name" value="Znf_RanBP2"/>
</dbReference>
<dbReference type="InterPro" id="IPR001841">
    <property type="entry name" value="Znf_RING"/>
</dbReference>
<dbReference type="GO" id="GO:0070530">
    <property type="term" value="F:K63-linked polyubiquitin modification-dependent protein binding"/>
    <property type="evidence" value="ECO:0007669"/>
    <property type="project" value="TreeGrafter"/>
</dbReference>
<evidence type="ECO:0000256" key="7">
    <source>
        <dbReference type="ARBA" id="ARBA00022786"/>
    </source>
</evidence>
<dbReference type="GO" id="GO:0008270">
    <property type="term" value="F:zinc ion binding"/>
    <property type="evidence" value="ECO:0007669"/>
    <property type="project" value="UniProtKB-KW"/>
</dbReference>
<dbReference type="PROSITE" id="PS51873">
    <property type="entry name" value="TRIAD"/>
    <property type="match status" value="1"/>
</dbReference>
<keyword evidence="16" id="KW-1185">Reference proteome</keyword>
<evidence type="ECO:0000259" key="12">
    <source>
        <dbReference type="PROSITE" id="PS50089"/>
    </source>
</evidence>
<dbReference type="Pfam" id="PF22191">
    <property type="entry name" value="IBR_1"/>
    <property type="match status" value="1"/>
</dbReference>
<dbReference type="Pfam" id="PF15663">
    <property type="entry name" value="zf-CCCH_3"/>
    <property type="match status" value="1"/>
</dbReference>
<dbReference type="InterPro" id="IPR041031">
    <property type="entry name" value="RNF31_C"/>
</dbReference>
<evidence type="ECO:0000256" key="9">
    <source>
        <dbReference type="PROSITE-ProRule" id="PRU00723"/>
    </source>
</evidence>
<dbReference type="eggNOG" id="KOG1812">
    <property type="taxonomic scope" value="Eukaryota"/>
</dbReference>
<dbReference type="EMBL" id="JH432044">
    <property type="status" value="NOT_ANNOTATED_CDS"/>
    <property type="molecule type" value="Genomic_DNA"/>
</dbReference>
<name>T1JBZ7_STRMM</name>
<dbReference type="GO" id="GO:1990450">
    <property type="term" value="F:linear polyubiquitin binding"/>
    <property type="evidence" value="ECO:0007669"/>
    <property type="project" value="TreeGrafter"/>
</dbReference>
<dbReference type="PROSITE" id="PS50030">
    <property type="entry name" value="UBA"/>
    <property type="match status" value="1"/>
</dbReference>
<evidence type="ECO:0000256" key="4">
    <source>
        <dbReference type="ARBA" id="ARBA00022723"/>
    </source>
</evidence>
<feature type="domain" description="C3H1-type" evidence="13">
    <location>
        <begin position="5"/>
        <end position="32"/>
    </location>
</feature>
<comment type="similarity">
    <text evidence="1">Belongs to the RBR family.</text>
</comment>
<accession>T1JBZ7</accession>
<dbReference type="GO" id="GO:0071797">
    <property type="term" value="C:LUBAC complex"/>
    <property type="evidence" value="ECO:0007669"/>
    <property type="project" value="InterPro"/>
</dbReference>
<reference evidence="15" key="2">
    <citation type="submission" date="2015-02" db="UniProtKB">
        <authorList>
            <consortium name="EnsemblMetazoa"/>
        </authorList>
    </citation>
    <scope>IDENTIFICATION</scope>
</reference>